<keyword evidence="6" id="KW-0106">Calcium</keyword>
<protein>
    <submittedName>
        <fullName evidence="8">Sulfatase</fullName>
    </submittedName>
</protein>
<keyword evidence="3" id="KW-0479">Metal-binding</keyword>
<evidence type="ECO:0000256" key="5">
    <source>
        <dbReference type="ARBA" id="ARBA00022801"/>
    </source>
</evidence>
<comment type="caution">
    <text evidence="8">The sequence shown here is derived from an EMBL/GenBank/DDBJ whole genome shotgun (WGS) entry which is preliminary data.</text>
</comment>
<dbReference type="SUPFAM" id="SSF53649">
    <property type="entry name" value="Alkaline phosphatase-like"/>
    <property type="match status" value="1"/>
</dbReference>
<dbReference type="InterPro" id="IPR000917">
    <property type="entry name" value="Sulfatase_N"/>
</dbReference>
<evidence type="ECO:0000256" key="6">
    <source>
        <dbReference type="ARBA" id="ARBA00022837"/>
    </source>
</evidence>
<dbReference type="GO" id="GO:0004065">
    <property type="term" value="F:arylsulfatase activity"/>
    <property type="evidence" value="ECO:0007669"/>
    <property type="project" value="TreeGrafter"/>
</dbReference>
<dbReference type="Gene3D" id="3.30.1120.10">
    <property type="match status" value="1"/>
</dbReference>
<dbReference type="CDD" id="cd16144">
    <property type="entry name" value="ARS_like"/>
    <property type="match status" value="1"/>
</dbReference>
<dbReference type="GO" id="GO:0046872">
    <property type="term" value="F:metal ion binding"/>
    <property type="evidence" value="ECO:0007669"/>
    <property type="project" value="UniProtKB-KW"/>
</dbReference>
<evidence type="ECO:0000256" key="4">
    <source>
        <dbReference type="ARBA" id="ARBA00022729"/>
    </source>
</evidence>
<accession>A0A5C4SPE9</accession>
<dbReference type="InterPro" id="IPR017850">
    <property type="entry name" value="Alkaline_phosphatase_core_sf"/>
</dbReference>
<dbReference type="EMBL" id="VDCS01000003">
    <property type="protein sequence ID" value="TNJ46010.1"/>
    <property type="molecule type" value="Genomic_DNA"/>
</dbReference>
<sequence>MYYIYKQIITFFSILALFGCKSKKERSEINNTLKKPNIVLINVDDLGWKDLGFMGSSYYETPNLDKLAQEGMVFTNAYAGAANCAPSRACLISGLNTPRHGVYTVSPSDRGHKKTRKLIPIKNTKHLHDSIYTLPQMLKSGGYITSNFGKWHVGNNPAKQGIDYNVGGSGKGNPGKNGYFSPYNIDFIEDGPEGEYLTDRLTNEAVSFIEKHKDTTFFVYMPFYSVHTPIMGKDSLVEKFKTKKGHEGQNNAEYAAMVASMDENVGKLLNTLKTKGLEENTLVIFTSDNGGIRAISHQDPLRAGKGSYYEGGIRVPLIIKWPNHTKPNTTSLQVVSNLDFYPTLQTIAAPVKKAKVLDGVDLNSLINTNQNITERDLFFHFPVYLQAYKKGKDSSRDPLFRTRPGSVIISGDWKLHQYFEDGAVELYNLKTDLGEAENIAASHPDKVNELLNKLEQWRSDTNAPIPTEINPDYDLKFEQKQSIIKK</sequence>
<name>A0A5C4SPE9_9FLAO</name>
<evidence type="ECO:0000313" key="9">
    <source>
        <dbReference type="Proteomes" id="UP000308713"/>
    </source>
</evidence>
<proteinExistence type="inferred from homology"/>
<keyword evidence="9" id="KW-1185">Reference proteome</keyword>
<comment type="similarity">
    <text evidence="2">Belongs to the sulfatase family.</text>
</comment>
<dbReference type="Gene3D" id="3.40.720.10">
    <property type="entry name" value="Alkaline Phosphatase, subunit A"/>
    <property type="match status" value="1"/>
</dbReference>
<evidence type="ECO:0000313" key="8">
    <source>
        <dbReference type="EMBL" id="TNJ46010.1"/>
    </source>
</evidence>
<dbReference type="PANTHER" id="PTHR42693:SF42">
    <property type="entry name" value="ARYLSULFATASE G"/>
    <property type="match status" value="1"/>
</dbReference>
<gene>
    <name evidence="8" type="ORF">FGF67_03155</name>
</gene>
<keyword evidence="4" id="KW-0732">Signal</keyword>
<evidence type="ECO:0000256" key="2">
    <source>
        <dbReference type="ARBA" id="ARBA00008779"/>
    </source>
</evidence>
<feature type="domain" description="Sulfatase N-terminal" evidence="7">
    <location>
        <begin position="36"/>
        <end position="344"/>
    </location>
</feature>
<reference evidence="8 9" key="1">
    <citation type="submission" date="2019-05" db="EMBL/GenBank/DDBJ databases">
        <title>Tamlana fucoidanivorans sp. nov., isolated from the surface of algae collected from Fujian province in China.</title>
        <authorList>
            <person name="Li J."/>
        </authorList>
    </citation>
    <scope>NUCLEOTIDE SEQUENCE [LARGE SCALE GENOMIC DNA]</scope>
    <source>
        <strain evidence="8 9">CW2-9</strain>
    </source>
</reference>
<dbReference type="PANTHER" id="PTHR42693">
    <property type="entry name" value="ARYLSULFATASE FAMILY MEMBER"/>
    <property type="match status" value="1"/>
</dbReference>
<evidence type="ECO:0000259" key="7">
    <source>
        <dbReference type="Pfam" id="PF00884"/>
    </source>
</evidence>
<evidence type="ECO:0000256" key="1">
    <source>
        <dbReference type="ARBA" id="ARBA00001913"/>
    </source>
</evidence>
<dbReference type="Pfam" id="PF00884">
    <property type="entry name" value="Sulfatase"/>
    <property type="match status" value="1"/>
</dbReference>
<dbReference type="PROSITE" id="PS51257">
    <property type="entry name" value="PROKAR_LIPOPROTEIN"/>
    <property type="match status" value="1"/>
</dbReference>
<dbReference type="InterPro" id="IPR050738">
    <property type="entry name" value="Sulfatase"/>
</dbReference>
<dbReference type="OrthoDB" id="9765065at2"/>
<comment type="cofactor">
    <cofactor evidence="1">
        <name>Ca(2+)</name>
        <dbReference type="ChEBI" id="CHEBI:29108"/>
    </cofactor>
</comment>
<organism evidence="8 9">
    <name type="scientific">Allotamlana fucoidanivorans</name>
    <dbReference type="NCBI Taxonomy" id="2583814"/>
    <lineage>
        <taxon>Bacteria</taxon>
        <taxon>Pseudomonadati</taxon>
        <taxon>Bacteroidota</taxon>
        <taxon>Flavobacteriia</taxon>
        <taxon>Flavobacteriales</taxon>
        <taxon>Flavobacteriaceae</taxon>
        <taxon>Allotamlana</taxon>
    </lineage>
</organism>
<evidence type="ECO:0000256" key="3">
    <source>
        <dbReference type="ARBA" id="ARBA00022723"/>
    </source>
</evidence>
<keyword evidence="5" id="KW-0378">Hydrolase</keyword>
<dbReference type="AlphaFoldDB" id="A0A5C4SPE9"/>
<dbReference type="RefSeq" id="WP_139695024.1">
    <property type="nucleotide sequence ID" value="NZ_CP074074.1"/>
</dbReference>
<dbReference type="Proteomes" id="UP000308713">
    <property type="component" value="Unassembled WGS sequence"/>
</dbReference>